<comment type="caution">
    <text evidence="2">The sequence shown here is derived from an EMBL/GenBank/DDBJ whole genome shotgun (WGS) entry which is preliminary data.</text>
</comment>
<name>A0A0C1MZ93_9RICK</name>
<dbReference type="PROSITE" id="PS51186">
    <property type="entry name" value="GNAT"/>
    <property type="match status" value="1"/>
</dbReference>
<keyword evidence="3" id="KW-1185">Reference proteome</keyword>
<dbReference type="Pfam" id="PF13508">
    <property type="entry name" value="Acetyltransf_7"/>
    <property type="match status" value="1"/>
</dbReference>
<dbReference type="STRING" id="86105.NF27_DT01400"/>
<dbReference type="SUPFAM" id="SSF55729">
    <property type="entry name" value="Acyl-CoA N-acyltransferases (Nat)"/>
    <property type="match status" value="1"/>
</dbReference>
<evidence type="ECO:0000313" key="3">
    <source>
        <dbReference type="Proteomes" id="UP000031258"/>
    </source>
</evidence>
<dbReference type="Gene3D" id="3.40.630.30">
    <property type="match status" value="1"/>
</dbReference>
<evidence type="ECO:0000313" key="2">
    <source>
        <dbReference type="EMBL" id="KIE05366.1"/>
    </source>
</evidence>
<sequence>MKVFDMDEISLIDLKVALNQDSYFDLIKTLLLSCTYPSTEEKVQDTINYYLHTDSTDLLGIEKNNDLIGLLGIELRLNKGIIKHISILPDFQKEGIGTKVIKTLPIKYDLNIIEAETDNESVSFYQNLGFMTQLIENNSYSIPRYLCVLRA</sequence>
<reference evidence="2 3" key="1">
    <citation type="submission" date="2014-11" db="EMBL/GenBank/DDBJ databases">
        <title>A Rickettsiales Symbiont of Amoebae With Ancient Features.</title>
        <authorList>
            <person name="Schulz F."/>
            <person name="Martijn J."/>
            <person name="Wascher F."/>
            <person name="Kostanjsek R."/>
            <person name="Ettema T.J."/>
            <person name="Horn M."/>
        </authorList>
    </citation>
    <scope>NUCLEOTIDE SEQUENCE [LARGE SCALE GENOMIC DNA]</scope>
    <source>
        <strain evidence="2 3">UWC36</strain>
    </source>
</reference>
<protein>
    <recommendedName>
        <fullName evidence="1">N-acetyltransferase domain-containing protein</fullName>
    </recommendedName>
</protein>
<dbReference type="EMBL" id="JSWE01000096">
    <property type="protein sequence ID" value="KIE05366.1"/>
    <property type="molecule type" value="Genomic_DNA"/>
</dbReference>
<dbReference type="AlphaFoldDB" id="A0A0C1MZ93"/>
<gene>
    <name evidence="2" type="ORF">NF27_DT01400</name>
</gene>
<dbReference type="GO" id="GO:0016747">
    <property type="term" value="F:acyltransferase activity, transferring groups other than amino-acyl groups"/>
    <property type="evidence" value="ECO:0007669"/>
    <property type="project" value="InterPro"/>
</dbReference>
<accession>A0A0C1MZ93</accession>
<dbReference type="InterPro" id="IPR000182">
    <property type="entry name" value="GNAT_dom"/>
</dbReference>
<evidence type="ECO:0000259" key="1">
    <source>
        <dbReference type="PROSITE" id="PS51186"/>
    </source>
</evidence>
<dbReference type="Proteomes" id="UP000031258">
    <property type="component" value="Unassembled WGS sequence"/>
</dbReference>
<organism evidence="2 3">
    <name type="scientific">Candidatus Jidaibacter acanthamoebae</name>
    <dbReference type="NCBI Taxonomy" id="86105"/>
    <lineage>
        <taxon>Bacteria</taxon>
        <taxon>Pseudomonadati</taxon>
        <taxon>Pseudomonadota</taxon>
        <taxon>Alphaproteobacteria</taxon>
        <taxon>Rickettsiales</taxon>
        <taxon>Candidatus Midichloriaceae</taxon>
        <taxon>Candidatus Jidaibacter</taxon>
    </lineage>
</organism>
<dbReference type="CDD" id="cd04301">
    <property type="entry name" value="NAT_SF"/>
    <property type="match status" value="1"/>
</dbReference>
<proteinExistence type="predicted"/>
<dbReference type="InterPro" id="IPR016181">
    <property type="entry name" value="Acyl_CoA_acyltransferase"/>
</dbReference>
<feature type="domain" description="N-acetyltransferase" evidence="1">
    <location>
        <begin position="14"/>
        <end position="151"/>
    </location>
</feature>